<dbReference type="EMBL" id="AB366653">
    <property type="protein sequence ID" value="BAG41698.1"/>
    <property type="molecule type" value="Genomic_DNA"/>
</dbReference>
<evidence type="ECO:0000313" key="3">
    <source>
        <dbReference type="Proteomes" id="UP000001034"/>
    </source>
</evidence>
<feature type="transmembrane region" description="Helical" evidence="1">
    <location>
        <begin position="12"/>
        <end position="30"/>
    </location>
</feature>
<dbReference type="RefSeq" id="YP_001950128.1">
    <property type="nucleotide sequence ID" value="NC_010811.2"/>
</dbReference>
<keyword evidence="1" id="KW-1133">Transmembrane helix</keyword>
<feature type="transmembrane region" description="Helical" evidence="1">
    <location>
        <begin position="42"/>
        <end position="64"/>
    </location>
</feature>
<dbReference type="GeneID" id="6369772"/>
<dbReference type="InterPro" id="IPR058979">
    <property type="entry name" value="LysC-like"/>
</dbReference>
<dbReference type="KEGG" id="vg:6369772"/>
<keyword evidence="1" id="KW-0472">Membrane</keyword>
<sequence length="143" mass="15890">MEMDRDLIRLGAGVLALIAFCVYQLHQFFYPTANMKRGNLKFVLTALLVSLLIVLLAGCAPAPVVPTPPTPTVQVKTSVDIDERLLEDCKPLPRPELRTYNKEQVLELLGAWATTHDTCAATHRRLARIVRQAFNLDPVPASK</sequence>
<proteinExistence type="predicted"/>
<name>B2ZYH1_9CAUD</name>
<organism evidence="2 3">
    <name type="scientific">Ralstonia phage phiRSL1</name>
    <dbReference type="NCBI Taxonomy" id="1980924"/>
    <lineage>
        <taxon>Viruses</taxon>
        <taxon>Duplodnaviria</taxon>
        <taxon>Heunggongvirae</taxon>
        <taxon>Uroviricota</taxon>
        <taxon>Caudoviricetes</taxon>
        <taxon>Mieseafarmvirus</taxon>
        <taxon>Mieseafarmvirus RSL1</taxon>
    </lineage>
</organism>
<evidence type="ECO:0000313" key="2">
    <source>
        <dbReference type="EMBL" id="BAG41698.1"/>
    </source>
</evidence>
<evidence type="ECO:0000256" key="1">
    <source>
        <dbReference type="SAM" id="Phobius"/>
    </source>
</evidence>
<dbReference type="Pfam" id="PF23793">
    <property type="entry name" value="LysC"/>
    <property type="match status" value="1"/>
</dbReference>
<reference evidence="2 3" key="1">
    <citation type="journal article" date="2010" name="Virology">
        <title>A jumbo phage infecting the phytopathogen Ralstonia solanacearum defines a new lineage of the Myoviridae family.</title>
        <authorList>
            <person name="Yamada T."/>
            <person name="Satoh S."/>
            <person name="Ishikawa H."/>
            <person name="Fujiwara A."/>
            <person name="Kawasaki T."/>
            <person name="Fujie M."/>
            <person name="Ogata H."/>
        </authorList>
    </citation>
    <scope>NUCLEOTIDE SEQUENCE [LARGE SCALE GENOMIC DNA]</scope>
</reference>
<keyword evidence="3" id="KW-1185">Reference proteome</keyword>
<dbReference type="Proteomes" id="UP000001034">
    <property type="component" value="Segment"/>
</dbReference>
<accession>B2ZYH1</accession>
<protein>
    <submittedName>
        <fullName evidence="2">Uncharacterized protein</fullName>
    </submittedName>
</protein>
<keyword evidence="1" id="KW-0812">Transmembrane</keyword>